<evidence type="ECO:0000256" key="1">
    <source>
        <dbReference type="SAM" id="Phobius"/>
    </source>
</evidence>
<keyword evidence="3" id="KW-1185">Reference proteome</keyword>
<reference evidence="2 3" key="3">
    <citation type="journal article" date="2013" name="Rice">
        <title>Improvement of the Oryza sativa Nipponbare reference genome using next generation sequence and optical map data.</title>
        <authorList>
            <person name="Kawahara Y."/>
            <person name="de la Bastide M."/>
            <person name="Hamilton J.P."/>
            <person name="Kanamori H."/>
            <person name="McCombie W.R."/>
            <person name="Ouyang S."/>
            <person name="Schwartz D.C."/>
            <person name="Tanaka T."/>
            <person name="Wu J."/>
            <person name="Zhou S."/>
            <person name="Childs K.L."/>
            <person name="Davidson R.M."/>
            <person name="Lin H."/>
            <person name="Quesada-Ocampo L."/>
            <person name="Vaillancourt B."/>
            <person name="Sakai H."/>
            <person name="Lee S.S."/>
            <person name="Kim J."/>
            <person name="Numa H."/>
            <person name="Itoh T."/>
            <person name="Buell C.R."/>
            <person name="Matsumoto T."/>
        </authorList>
    </citation>
    <scope>NUCLEOTIDE SEQUENCE [LARGE SCALE GENOMIC DNA]</scope>
    <source>
        <strain evidence="3">cv. Nipponbare</strain>
    </source>
</reference>
<keyword evidence="1" id="KW-0472">Membrane</keyword>
<evidence type="ECO:0000313" key="3">
    <source>
        <dbReference type="Proteomes" id="UP000059680"/>
    </source>
</evidence>
<name>A0A0P0YBQ9_ORYSJ</name>
<dbReference type="Gramene" id="Os12t0577733-00">
    <property type="protein sequence ID" value="Os12t0577733-00"/>
    <property type="gene ID" value="Os12g0577733"/>
</dbReference>
<proteinExistence type="predicted"/>
<dbReference type="InParanoid" id="A0A0P0YBQ9"/>
<accession>A0A0P0YBQ9</accession>
<feature type="non-terminal residue" evidence="2">
    <location>
        <position position="181"/>
    </location>
</feature>
<organism evidence="2 3">
    <name type="scientific">Oryza sativa subsp. japonica</name>
    <name type="common">Rice</name>
    <dbReference type="NCBI Taxonomy" id="39947"/>
    <lineage>
        <taxon>Eukaryota</taxon>
        <taxon>Viridiplantae</taxon>
        <taxon>Streptophyta</taxon>
        <taxon>Embryophyta</taxon>
        <taxon>Tracheophyta</taxon>
        <taxon>Spermatophyta</taxon>
        <taxon>Magnoliopsida</taxon>
        <taxon>Liliopsida</taxon>
        <taxon>Poales</taxon>
        <taxon>Poaceae</taxon>
        <taxon>BOP clade</taxon>
        <taxon>Oryzoideae</taxon>
        <taxon>Oryzeae</taxon>
        <taxon>Oryzinae</taxon>
        <taxon>Oryza</taxon>
        <taxon>Oryza sativa</taxon>
    </lineage>
</organism>
<evidence type="ECO:0000313" key="2">
    <source>
        <dbReference type="EMBL" id="BAT17790.1"/>
    </source>
</evidence>
<sequence length="181" mass="18896">MVEVIGGRRDLAALDLLGGGGGAGAGGGRGLLEPVVVGFRRGERVGDLRPLLHRLLLLRLVGAAIAVGSWHLGGAPLRRRRRRRGGVWSWHLGPGEAGGGGELHRPGEREAVAGVVLVAPGHRRRRRRRRRVVVALAGDHRHGLHVDEQPRLAAVGAGERLLGVDVAVAVPLAGDDGGRGG</sequence>
<dbReference type="PaxDb" id="39947-A0A0P0YBQ9"/>
<dbReference type="Proteomes" id="UP000059680">
    <property type="component" value="Chromosome 12"/>
</dbReference>
<dbReference type="AlphaFoldDB" id="A0A0P0YBQ9"/>
<dbReference type="EMBL" id="AP014968">
    <property type="protein sequence ID" value="BAT17790.1"/>
    <property type="molecule type" value="Genomic_DNA"/>
</dbReference>
<gene>
    <name evidence="2" type="ordered locus">Os12g0577733</name>
    <name evidence="2" type="ORF">OSNPB_120577733</name>
</gene>
<feature type="transmembrane region" description="Helical" evidence="1">
    <location>
        <begin position="56"/>
        <end position="74"/>
    </location>
</feature>
<reference evidence="3" key="1">
    <citation type="journal article" date="2005" name="Nature">
        <title>The map-based sequence of the rice genome.</title>
        <authorList>
            <consortium name="International rice genome sequencing project (IRGSP)"/>
            <person name="Matsumoto T."/>
            <person name="Wu J."/>
            <person name="Kanamori H."/>
            <person name="Katayose Y."/>
            <person name="Fujisawa M."/>
            <person name="Namiki N."/>
            <person name="Mizuno H."/>
            <person name="Yamamoto K."/>
            <person name="Antonio B.A."/>
            <person name="Baba T."/>
            <person name="Sakata K."/>
            <person name="Nagamura Y."/>
            <person name="Aoki H."/>
            <person name="Arikawa K."/>
            <person name="Arita K."/>
            <person name="Bito T."/>
            <person name="Chiden Y."/>
            <person name="Fujitsuka N."/>
            <person name="Fukunaka R."/>
            <person name="Hamada M."/>
            <person name="Harada C."/>
            <person name="Hayashi A."/>
            <person name="Hijishita S."/>
            <person name="Honda M."/>
            <person name="Hosokawa S."/>
            <person name="Ichikawa Y."/>
            <person name="Idonuma A."/>
            <person name="Iijima M."/>
            <person name="Ikeda M."/>
            <person name="Ikeno M."/>
            <person name="Ito K."/>
            <person name="Ito S."/>
            <person name="Ito T."/>
            <person name="Ito Y."/>
            <person name="Ito Y."/>
            <person name="Iwabuchi A."/>
            <person name="Kamiya K."/>
            <person name="Karasawa W."/>
            <person name="Kurita K."/>
            <person name="Katagiri S."/>
            <person name="Kikuta A."/>
            <person name="Kobayashi H."/>
            <person name="Kobayashi N."/>
            <person name="Machita K."/>
            <person name="Maehara T."/>
            <person name="Masukawa M."/>
            <person name="Mizubayashi T."/>
            <person name="Mukai Y."/>
            <person name="Nagasaki H."/>
            <person name="Nagata Y."/>
            <person name="Naito S."/>
            <person name="Nakashima M."/>
            <person name="Nakama Y."/>
            <person name="Nakamichi Y."/>
            <person name="Nakamura M."/>
            <person name="Meguro A."/>
            <person name="Negishi M."/>
            <person name="Ohta I."/>
            <person name="Ohta T."/>
            <person name="Okamoto M."/>
            <person name="Ono N."/>
            <person name="Saji S."/>
            <person name="Sakaguchi M."/>
            <person name="Sakai K."/>
            <person name="Shibata M."/>
            <person name="Shimokawa T."/>
            <person name="Song J."/>
            <person name="Takazaki Y."/>
            <person name="Terasawa K."/>
            <person name="Tsugane M."/>
            <person name="Tsuji K."/>
            <person name="Ueda S."/>
            <person name="Waki K."/>
            <person name="Yamagata H."/>
            <person name="Yamamoto M."/>
            <person name="Yamamoto S."/>
            <person name="Yamane H."/>
            <person name="Yoshiki S."/>
            <person name="Yoshihara R."/>
            <person name="Yukawa K."/>
            <person name="Zhong H."/>
            <person name="Yano M."/>
            <person name="Yuan Q."/>
            <person name="Ouyang S."/>
            <person name="Liu J."/>
            <person name="Jones K.M."/>
            <person name="Gansberger K."/>
            <person name="Moffat K."/>
            <person name="Hill J."/>
            <person name="Bera J."/>
            <person name="Fadrosh D."/>
            <person name="Jin S."/>
            <person name="Johri S."/>
            <person name="Kim M."/>
            <person name="Overton L."/>
            <person name="Reardon M."/>
            <person name="Tsitrin T."/>
            <person name="Vuong H."/>
            <person name="Weaver B."/>
            <person name="Ciecko A."/>
            <person name="Tallon L."/>
            <person name="Jackson J."/>
            <person name="Pai G."/>
            <person name="Aken S.V."/>
            <person name="Utterback T."/>
            <person name="Reidmuller S."/>
            <person name="Feldblyum T."/>
            <person name="Hsiao J."/>
            <person name="Zismann V."/>
            <person name="Iobst S."/>
            <person name="de Vazeille A.R."/>
            <person name="Buell C.R."/>
            <person name="Ying K."/>
            <person name="Li Y."/>
            <person name="Lu T."/>
            <person name="Huang Y."/>
            <person name="Zhao Q."/>
            <person name="Feng Q."/>
            <person name="Zhang L."/>
            <person name="Zhu J."/>
            <person name="Weng Q."/>
            <person name="Mu J."/>
            <person name="Lu Y."/>
            <person name="Fan D."/>
            <person name="Liu Y."/>
            <person name="Guan J."/>
            <person name="Zhang Y."/>
            <person name="Yu S."/>
            <person name="Liu X."/>
            <person name="Zhang Y."/>
            <person name="Hong G."/>
            <person name="Han B."/>
            <person name="Choisne N."/>
            <person name="Demange N."/>
            <person name="Orjeda G."/>
            <person name="Samain S."/>
            <person name="Cattolico L."/>
            <person name="Pelletier E."/>
            <person name="Couloux A."/>
            <person name="Segurens B."/>
            <person name="Wincker P."/>
            <person name="D'Hont A."/>
            <person name="Scarpelli C."/>
            <person name="Weissenbach J."/>
            <person name="Salanoubat M."/>
            <person name="Quetier F."/>
            <person name="Yu Y."/>
            <person name="Kim H.R."/>
            <person name="Rambo T."/>
            <person name="Currie J."/>
            <person name="Collura K."/>
            <person name="Luo M."/>
            <person name="Yang T."/>
            <person name="Ammiraju J.S.S."/>
            <person name="Engler F."/>
            <person name="Soderlund C."/>
            <person name="Wing R.A."/>
            <person name="Palmer L.E."/>
            <person name="de la Bastide M."/>
            <person name="Spiegel L."/>
            <person name="Nascimento L."/>
            <person name="Zutavern T."/>
            <person name="O'Shaughnessy A."/>
            <person name="Dike S."/>
            <person name="Dedhia N."/>
            <person name="Preston R."/>
            <person name="Balija V."/>
            <person name="McCombie W.R."/>
            <person name="Chow T."/>
            <person name="Chen H."/>
            <person name="Chung M."/>
            <person name="Chen C."/>
            <person name="Shaw J."/>
            <person name="Wu H."/>
            <person name="Hsiao K."/>
            <person name="Chao Y."/>
            <person name="Chu M."/>
            <person name="Cheng C."/>
            <person name="Hour A."/>
            <person name="Lee P."/>
            <person name="Lin S."/>
            <person name="Lin Y."/>
            <person name="Liou J."/>
            <person name="Liu S."/>
            <person name="Hsing Y."/>
            <person name="Raghuvanshi S."/>
            <person name="Mohanty A."/>
            <person name="Bharti A.K."/>
            <person name="Gaur A."/>
            <person name="Gupta V."/>
            <person name="Kumar D."/>
            <person name="Ravi V."/>
            <person name="Vij S."/>
            <person name="Kapur A."/>
            <person name="Khurana P."/>
            <person name="Khurana P."/>
            <person name="Khurana J.P."/>
            <person name="Tyagi A.K."/>
            <person name="Gaikwad K."/>
            <person name="Singh A."/>
            <person name="Dalal V."/>
            <person name="Srivastava S."/>
            <person name="Dixit A."/>
            <person name="Pal A.K."/>
            <person name="Ghazi I.A."/>
            <person name="Yadav M."/>
            <person name="Pandit A."/>
            <person name="Bhargava A."/>
            <person name="Sureshbabu K."/>
            <person name="Batra K."/>
            <person name="Sharma T.R."/>
            <person name="Mohapatra T."/>
            <person name="Singh N.K."/>
            <person name="Messing J."/>
            <person name="Nelson A.B."/>
            <person name="Fuks G."/>
            <person name="Kavchok S."/>
            <person name="Keizer G."/>
            <person name="Linton E."/>
            <person name="Llaca V."/>
            <person name="Song R."/>
            <person name="Tanyolac B."/>
            <person name="Young S."/>
            <person name="Ho-Il K."/>
            <person name="Hahn J.H."/>
            <person name="Sangsakoo G."/>
            <person name="Vanavichit A."/>
            <person name="de Mattos Luiz.A.T."/>
            <person name="Zimmer P.D."/>
            <person name="Malone G."/>
            <person name="Dellagostin O."/>
            <person name="de Oliveira A.C."/>
            <person name="Bevan M."/>
            <person name="Bancroft I."/>
            <person name="Minx P."/>
            <person name="Cordum H."/>
            <person name="Wilson R."/>
            <person name="Cheng Z."/>
            <person name="Jin W."/>
            <person name="Jiang J."/>
            <person name="Leong S.A."/>
            <person name="Iwama H."/>
            <person name="Gojobori T."/>
            <person name="Itoh T."/>
            <person name="Niimura Y."/>
            <person name="Fujii Y."/>
            <person name="Habara T."/>
            <person name="Sakai H."/>
            <person name="Sato Y."/>
            <person name="Wilson G."/>
            <person name="Kumar K."/>
            <person name="McCouch S."/>
            <person name="Juretic N."/>
            <person name="Hoen D."/>
            <person name="Wright S."/>
            <person name="Bruskiewich R."/>
            <person name="Bureau T."/>
            <person name="Miyao A."/>
            <person name="Hirochika H."/>
            <person name="Nishikawa T."/>
            <person name="Kadowaki K."/>
            <person name="Sugiura M."/>
            <person name="Burr B."/>
            <person name="Sasaki T."/>
        </authorList>
    </citation>
    <scope>NUCLEOTIDE SEQUENCE [LARGE SCALE GENOMIC DNA]</scope>
    <source>
        <strain evidence="3">cv. Nipponbare</strain>
    </source>
</reference>
<keyword evidence="1" id="KW-1133">Transmembrane helix</keyword>
<reference evidence="2 3" key="2">
    <citation type="journal article" date="2013" name="Plant Cell Physiol.">
        <title>Rice Annotation Project Database (RAP-DB): an integrative and interactive database for rice genomics.</title>
        <authorList>
            <person name="Sakai H."/>
            <person name="Lee S.S."/>
            <person name="Tanaka T."/>
            <person name="Numa H."/>
            <person name="Kim J."/>
            <person name="Kawahara Y."/>
            <person name="Wakimoto H."/>
            <person name="Yang C.C."/>
            <person name="Iwamoto M."/>
            <person name="Abe T."/>
            <person name="Yamada Y."/>
            <person name="Muto A."/>
            <person name="Inokuchi H."/>
            <person name="Ikemura T."/>
            <person name="Matsumoto T."/>
            <person name="Sasaki T."/>
            <person name="Itoh T."/>
        </authorList>
    </citation>
    <scope>NUCLEOTIDE SEQUENCE [LARGE SCALE GENOMIC DNA]</scope>
    <source>
        <strain evidence="3">cv. Nipponbare</strain>
    </source>
</reference>
<keyword evidence="1" id="KW-0812">Transmembrane</keyword>
<protein>
    <submittedName>
        <fullName evidence="2">Os12g0577733 protein</fullName>
    </submittedName>
</protein>